<dbReference type="Gene3D" id="1.10.10.10">
    <property type="entry name" value="Winged helix-like DNA-binding domain superfamily/Winged helix DNA-binding domain"/>
    <property type="match status" value="1"/>
</dbReference>
<gene>
    <name evidence="3" type="ORF">Sant_2922</name>
</gene>
<name>W0HVS4_9GAMM</name>
<evidence type="ECO:0000256" key="1">
    <source>
        <dbReference type="SAM" id="MobiDB-lite"/>
    </source>
</evidence>
<dbReference type="EMBL" id="CP006569">
    <property type="protein sequence ID" value="AHF77931.1"/>
    <property type="molecule type" value="Genomic_DNA"/>
</dbReference>
<dbReference type="OrthoDB" id="6313655at2"/>
<evidence type="ECO:0000259" key="2">
    <source>
        <dbReference type="Pfam" id="PF04492"/>
    </source>
</evidence>
<dbReference type="InterPro" id="IPR036388">
    <property type="entry name" value="WH-like_DNA-bd_sf"/>
</dbReference>
<protein>
    <submittedName>
        <fullName evidence="3">Phage replication protein O</fullName>
    </submittedName>
</protein>
<feature type="compositionally biased region" description="Basic and acidic residues" evidence="1">
    <location>
        <begin position="155"/>
        <end position="165"/>
    </location>
</feature>
<dbReference type="Pfam" id="PF04492">
    <property type="entry name" value="Phage_rep_O"/>
    <property type="match status" value="1"/>
</dbReference>
<evidence type="ECO:0000313" key="4">
    <source>
        <dbReference type="Proteomes" id="UP000019028"/>
    </source>
</evidence>
<organism evidence="3 4">
    <name type="scientific">Sodalis praecaptivus</name>
    <dbReference type="NCBI Taxonomy" id="1239307"/>
    <lineage>
        <taxon>Bacteria</taxon>
        <taxon>Pseudomonadati</taxon>
        <taxon>Pseudomonadota</taxon>
        <taxon>Gammaproteobacteria</taxon>
        <taxon>Enterobacterales</taxon>
        <taxon>Bruguierivoracaceae</taxon>
        <taxon>Sodalis</taxon>
    </lineage>
</organism>
<dbReference type="KEGG" id="sod:Sant_2922"/>
<evidence type="ECO:0000313" key="3">
    <source>
        <dbReference type="EMBL" id="AHF77931.1"/>
    </source>
</evidence>
<feature type="region of interest" description="Disordered" evidence="1">
    <location>
        <begin position="273"/>
        <end position="292"/>
    </location>
</feature>
<dbReference type="NCBIfam" id="TIGR01610">
    <property type="entry name" value="phage_O_Nterm"/>
    <property type="match status" value="1"/>
</dbReference>
<dbReference type="Proteomes" id="UP000019028">
    <property type="component" value="Chromosome"/>
</dbReference>
<feature type="compositionally biased region" description="Low complexity" evidence="1">
    <location>
        <begin position="166"/>
        <end position="177"/>
    </location>
</feature>
<feature type="compositionally biased region" description="Polar residues" evidence="1">
    <location>
        <begin position="282"/>
        <end position="292"/>
    </location>
</feature>
<reference evidence="3 4" key="1">
    <citation type="journal article" date="2014" name="Genome Biol. Evol.">
        <title>Genome degeneration and adaptation in a nascent stage of symbiosis.</title>
        <authorList>
            <person name="Oakeson K.F."/>
            <person name="Gil R."/>
            <person name="Clayton A.L."/>
            <person name="Dunn D.M."/>
            <person name="von Niederhausern A.C."/>
            <person name="Hamil C."/>
            <person name="Aoyagi A."/>
            <person name="Duval B."/>
            <person name="Baca A."/>
            <person name="Silva F.J."/>
            <person name="Vallier A."/>
            <person name="Jackson D.G."/>
            <person name="Latorre A."/>
            <person name="Weiss R.B."/>
            <person name="Heddi A."/>
            <person name="Moya A."/>
            <person name="Dale C."/>
        </authorList>
    </citation>
    <scope>NUCLEOTIDE SEQUENCE [LARGE SCALE GENOMIC DNA]</scope>
    <source>
        <strain evidence="3 4">HS1</strain>
    </source>
</reference>
<proteinExistence type="predicted"/>
<keyword evidence="4" id="KW-1185">Reference proteome</keyword>
<accession>W0HVS4</accession>
<dbReference type="InterPro" id="IPR006497">
    <property type="entry name" value="Phage_lambda_VrpO_N"/>
</dbReference>
<feature type="domain" description="Bacteriophage lambda Replication protein O N-terminal" evidence="2">
    <location>
        <begin position="22"/>
        <end position="116"/>
    </location>
</feature>
<dbReference type="AlphaFoldDB" id="W0HVS4"/>
<dbReference type="GO" id="GO:0006260">
    <property type="term" value="P:DNA replication"/>
    <property type="evidence" value="ECO:0007669"/>
    <property type="project" value="InterPro"/>
</dbReference>
<dbReference type="RefSeq" id="WP_025423081.1">
    <property type="nucleotide sequence ID" value="NZ_CP006569.1"/>
</dbReference>
<sequence>MGSLAENIVIPIRPDLRAVERRVVDTDDGYTRIANELLEAVMLSGLTQNQLLIALAVIRKTYGYNRKSDWISNSQLSELTGIPETRCSTTRNELIKLNVIRAEGRQTGVNKEISGWLTKINGICKPLRNPSTFTQSVKKSFTESVIDPLRNPLNTKDKHTKDNKDNINPPIIPQAINSEAEKKQPSSKFDPMQVTLPEWLSRQTWQSWVCYRKDIKKAIKSQQTVTQAINVLDRSRSKGATPEDVINQSIANGWTGLFEPKQAAKPVQHRTMTENFNAKDYGSTQMPSWARE</sequence>
<dbReference type="HOGENOM" id="CLU_042916_2_0_6"/>
<feature type="region of interest" description="Disordered" evidence="1">
    <location>
        <begin position="148"/>
        <end position="189"/>
    </location>
</feature>